<evidence type="ECO:0000313" key="2">
    <source>
        <dbReference type="Proteomes" id="UP000775547"/>
    </source>
</evidence>
<evidence type="ECO:0000313" key="1">
    <source>
        <dbReference type="EMBL" id="KAG5644416.1"/>
    </source>
</evidence>
<dbReference type="Proteomes" id="UP000775547">
    <property type="component" value="Unassembled WGS sequence"/>
</dbReference>
<reference evidence="1" key="2">
    <citation type="submission" date="2021-10" db="EMBL/GenBank/DDBJ databases">
        <title>Phylogenomics reveals ancestral predisposition of the termite-cultivated fungus Termitomyces towards a domesticated lifestyle.</title>
        <authorList>
            <person name="Auxier B."/>
            <person name="Grum-Grzhimaylo A."/>
            <person name="Cardenas M.E."/>
            <person name="Lodge J.D."/>
            <person name="Laessoe T."/>
            <person name="Pedersen O."/>
            <person name="Smith M.E."/>
            <person name="Kuyper T.W."/>
            <person name="Franco-Molano E.A."/>
            <person name="Baroni T.J."/>
            <person name="Aanen D.K."/>
        </authorList>
    </citation>
    <scope>NUCLEOTIDE SEQUENCE</scope>
    <source>
        <strain evidence="1">AP01</strain>
        <tissue evidence="1">Mycelium</tissue>
    </source>
</reference>
<gene>
    <name evidence="1" type="ORF">DXG03_008511</name>
</gene>
<protein>
    <submittedName>
        <fullName evidence="1">Uncharacterized protein</fullName>
    </submittedName>
</protein>
<reference evidence="1" key="1">
    <citation type="submission" date="2020-07" db="EMBL/GenBank/DDBJ databases">
        <authorList>
            <person name="Nieuwenhuis M."/>
            <person name="Van De Peppel L.J.J."/>
        </authorList>
    </citation>
    <scope>NUCLEOTIDE SEQUENCE</scope>
    <source>
        <strain evidence="1">AP01</strain>
        <tissue evidence="1">Mycelium</tissue>
    </source>
</reference>
<name>A0A9P7KE24_9AGAR</name>
<dbReference type="AlphaFoldDB" id="A0A9P7KE24"/>
<dbReference type="EMBL" id="JABCKV010000070">
    <property type="protein sequence ID" value="KAG5644416.1"/>
    <property type="molecule type" value="Genomic_DNA"/>
</dbReference>
<organism evidence="1 2">
    <name type="scientific">Asterophora parasitica</name>
    <dbReference type="NCBI Taxonomy" id="117018"/>
    <lineage>
        <taxon>Eukaryota</taxon>
        <taxon>Fungi</taxon>
        <taxon>Dikarya</taxon>
        <taxon>Basidiomycota</taxon>
        <taxon>Agaricomycotina</taxon>
        <taxon>Agaricomycetes</taxon>
        <taxon>Agaricomycetidae</taxon>
        <taxon>Agaricales</taxon>
        <taxon>Tricholomatineae</taxon>
        <taxon>Lyophyllaceae</taxon>
        <taxon>Asterophora</taxon>
    </lineage>
</organism>
<keyword evidence="2" id="KW-1185">Reference proteome</keyword>
<proteinExistence type="predicted"/>
<comment type="caution">
    <text evidence="1">The sequence shown here is derived from an EMBL/GenBank/DDBJ whole genome shotgun (WGS) entry which is preliminary data.</text>
</comment>
<sequence length="119" mass="12961">MEYVPDAALCGNSVGIKPTQVTLLPSSGHAKNSWVATVHKENCLIKGYRKRRRVGKIIEPKCGPSRGDVDRDLMLAVVQQALLAKIPVVFGKRKWFGSSNANIVNEALPPRIPLSLADS</sequence>
<accession>A0A9P7KE24</accession>